<dbReference type="CDD" id="cd06462">
    <property type="entry name" value="Peptidase_S24_S26"/>
    <property type="match status" value="1"/>
</dbReference>
<evidence type="ECO:0000256" key="1">
    <source>
        <dbReference type="ARBA" id="ARBA00023015"/>
    </source>
</evidence>
<dbReference type="AlphaFoldDB" id="A0AAV3IZ15"/>
<sequence>MGRPPISSFEKQLRNEIANNLKSITRGMTQAQISELTGIPTSTLSGYFAKRSTIKEENLTKIAKAFNVDKADIDPRHSRNYNFIDLKKEIVEELNEAKKGITGDDFVRLADKANSMGIGLSSMTTDRGNSITALYHDAHDYNYFDANISAGAPSTVEAFDEDHVEQIAIPDMLMGKYAGCSDIFFTTINGESMNNIIPNRSMLAVKKIDSVYDLENNDIVVFSNDNEFSVKRFINDKTNERIIFRPDSNDISFTDIVVSYSEAENLVVYGKVIVYVVQV</sequence>
<keyword evidence="2" id="KW-0238">DNA-binding</keyword>
<keyword evidence="3" id="KW-0804">Transcription</keyword>
<keyword evidence="1" id="KW-0805">Transcription regulation</keyword>
<dbReference type="InterPro" id="IPR036286">
    <property type="entry name" value="LexA/Signal_pep-like_sf"/>
</dbReference>
<evidence type="ECO:0000313" key="6">
    <source>
        <dbReference type="EMBL" id="EOU20434.1"/>
    </source>
</evidence>
<evidence type="ECO:0000313" key="7">
    <source>
        <dbReference type="Proteomes" id="UP000014104"/>
    </source>
</evidence>
<dbReference type="Proteomes" id="UP000014104">
    <property type="component" value="Unassembled WGS sequence"/>
</dbReference>
<dbReference type="Gene3D" id="2.10.109.10">
    <property type="entry name" value="Umud Fragment, subunit A"/>
    <property type="match status" value="1"/>
</dbReference>
<dbReference type="Pfam" id="PF01381">
    <property type="entry name" value="HTH_3"/>
    <property type="match status" value="1"/>
</dbReference>
<dbReference type="InterPro" id="IPR015927">
    <property type="entry name" value="Peptidase_S24_S26A/B/C"/>
</dbReference>
<dbReference type="SUPFAM" id="SSF47413">
    <property type="entry name" value="lambda repressor-like DNA-binding domains"/>
    <property type="match status" value="1"/>
</dbReference>
<dbReference type="RefSeq" id="WP_016180860.1">
    <property type="nucleotide sequence ID" value="NZ_KE136365.1"/>
</dbReference>
<dbReference type="GO" id="GO:0003677">
    <property type="term" value="F:DNA binding"/>
    <property type="evidence" value="ECO:0007669"/>
    <property type="project" value="UniProtKB-KW"/>
</dbReference>
<dbReference type="Gene3D" id="1.10.260.40">
    <property type="entry name" value="lambda repressor-like DNA-binding domains"/>
    <property type="match status" value="1"/>
</dbReference>
<dbReference type="EMBL" id="ASWL01000004">
    <property type="protein sequence ID" value="EOU20434.1"/>
    <property type="molecule type" value="Genomic_DNA"/>
</dbReference>
<dbReference type="SUPFAM" id="SSF51306">
    <property type="entry name" value="LexA/Signal peptidase"/>
    <property type="match status" value="1"/>
</dbReference>
<comment type="caution">
    <text evidence="6">The sequence shown here is derived from an EMBL/GenBank/DDBJ whole genome shotgun (WGS) entry which is preliminary data.</text>
</comment>
<dbReference type="CDD" id="cd00093">
    <property type="entry name" value="HTH_XRE"/>
    <property type="match status" value="1"/>
</dbReference>
<dbReference type="PROSITE" id="PS50943">
    <property type="entry name" value="HTH_CROC1"/>
    <property type="match status" value="1"/>
</dbReference>
<proteinExistence type="predicted"/>
<dbReference type="PANTHER" id="PTHR40661:SF1">
    <property type="entry name" value="HTH CRO_C1-TYPE DOMAIN-CONTAINING PROTEIN"/>
    <property type="match status" value="1"/>
</dbReference>
<evidence type="ECO:0000259" key="4">
    <source>
        <dbReference type="PROSITE" id="PS50943"/>
    </source>
</evidence>
<dbReference type="InterPro" id="IPR001387">
    <property type="entry name" value="Cro/C1-type_HTH"/>
</dbReference>
<dbReference type="Pfam" id="PF00717">
    <property type="entry name" value="Peptidase_S24"/>
    <property type="match status" value="1"/>
</dbReference>
<evidence type="ECO:0000313" key="5">
    <source>
        <dbReference type="EMBL" id="EOT42127.1"/>
    </source>
</evidence>
<evidence type="ECO:0000256" key="2">
    <source>
        <dbReference type="ARBA" id="ARBA00023125"/>
    </source>
</evidence>
<dbReference type="EMBL" id="AHYV01000032">
    <property type="protein sequence ID" value="EOT42127.1"/>
    <property type="molecule type" value="Genomic_DNA"/>
</dbReference>
<dbReference type="Proteomes" id="UP000014107">
    <property type="component" value="Unassembled WGS sequence"/>
</dbReference>
<evidence type="ECO:0000313" key="8">
    <source>
        <dbReference type="Proteomes" id="UP000014107"/>
    </source>
</evidence>
<organism evidence="6 8">
    <name type="scientific">Enterococcus avium ATCC 14025</name>
    <dbReference type="NCBI Taxonomy" id="1140002"/>
    <lineage>
        <taxon>Bacteria</taxon>
        <taxon>Bacillati</taxon>
        <taxon>Bacillota</taxon>
        <taxon>Bacilli</taxon>
        <taxon>Lactobacillales</taxon>
        <taxon>Enterococcaceae</taxon>
        <taxon>Enterococcus</taxon>
    </lineage>
</organism>
<accession>A0AAV3IZ15</accession>
<feature type="domain" description="HTH cro/C1-type" evidence="4">
    <location>
        <begin position="26"/>
        <end position="73"/>
    </location>
</feature>
<reference evidence="5 7" key="1">
    <citation type="submission" date="2013-03" db="EMBL/GenBank/DDBJ databases">
        <title>The Genome Sequence of Enterococcus avium ATCC_14025 (Illumina only assembly).</title>
        <authorList>
            <consortium name="The Broad Institute Genomics Platform"/>
            <consortium name="The Broad Institute Genome Sequencing Center for Infectious Disease"/>
            <person name="Earl A."/>
            <person name="Russ C."/>
            <person name="Gilmore M."/>
            <person name="Surin D."/>
            <person name="Walker B."/>
            <person name="Young S."/>
            <person name="Zeng Q."/>
            <person name="Gargeya S."/>
            <person name="Fitzgerald M."/>
            <person name="Haas B."/>
            <person name="Abouelleil A."/>
            <person name="Allen A.W."/>
            <person name="Alvarado L."/>
            <person name="Arachchi H.M."/>
            <person name="Berlin A.M."/>
            <person name="Chapman S.B."/>
            <person name="Gainer-Dewar J."/>
            <person name="Goldberg J."/>
            <person name="Griggs A."/>
            <person name="Gujja S."/>
            <person name="Hansen M."/>
            <person name="Howarth C."/>
            <person name="Imamovic A."/>
            <person name="Ireland A."/>
            <person name="Larimer J."/>
            <person name="McCowan C."/>
            <person name="Murphy C."/>
            <person name="Pearson M."/>
            <person name="Poon T.W."/>
            <person name="Priest M."/>
            <person name="Roberts A."/>
            <person name="Saif S."/>
            <person name="Shea T."/>
            <person name="Sisk P."/>
            <person name="Sykes S."/>
            <person name="Wortman J."/>
            <person name="Nusbaum C."/>
            <person name="Birren B."/>
        </authorList>
    </citation>
    <scope>NUCLEOTIDE SEQUENCE [LARGE SCALE GENOMIC DNA]</scope>
    <source>
        <strain evidence="5 7">ATCC 14025</strain>
    </source>
</reference>
<reference evidence="6 8" key="2">
    <citation type="submission" date="2013-03" db="EMBL/GenBank/DDBJ databases">
        <title>The Genome Sequence of Enterococcus avium ATCC_14025 (PacBio/Illumina hybrid assembly).</title>
        <authorList>
            <consortium name="The Broad Institute Genomics Platform"/>
            <consortium name="The Broad Institute Genome Sequencing Center for Infectious Disease"/>
            <person name="Earl A."/>
            <person name="Russ C."/>
            <person name="Gilmore M."/>
            <person name="Surin D."/>
            <person name="Walker B."/>
            <person name="Young S."/>
            <person name="Zeng Q."/>
            <person name="Gargeya S."/>
            <person name="Fitzgerald M."/>
            <person name="Haas B."/>
            <person name="Abouelleil A."/>
            <person name="Allen A.W."/>
            <person name="Alvarado L."/>
            <person name="Arachchi H.M."/>
            <person name="Berlin A.M."/>
            <person name="Chapman S.B."/>
            <person name="Gainer-Dewar J."/>
            <person name="Goldberg J."/>
            <person name="Griggs A."/>
            <person name="Gujja S."/>
            <person name="Hansen M."/>
            <person name="Howarth C."/>
            <person name="Imamovic A."/>
            <person name="Ireland A."/>
            <person name="Larimer J."/>
            <person name="McCowan C."/>
            <person name="Murphy C."/>
            <person name="Pearson M."/>
            <person name="Poon T.W."/>
            <person name="Priest M."/>
            <person name="Roberts A."/>
            <person name="Saif S."/>
            <person name="Shea T."/>
            <person name="Sisk P."/>
            <person name="Sykes S."/>
            <person name="Wortman J."/>
            <person name="Nusbaum C."/>
            <person name="Birren B."/>
        </authorList>
    </citation>
    <scope>NUCLEOTIDE SEQUENCE [LARGE SCALE GENOMIC DNA]</scope>
    <source>
        <strain evidence="6 8">ATCC 14025</strain>
    </source>
</reference>
<dbReference type="PANTHER" id="PTHR40661">
    <property type="match status" value="1"/>
</dbReference>
<dbReference type="SMART" id="SM00530">
    <property type="entry name" value="HTH_XRE"/>
    <property type="match status" value="1"/>
</dbReference>
<evidence type="ECO:0000256" key="3">
    <source>
        <dbReference type="ARBA" id="ARBA00023163"/>
    </source>
</evidence>
<name>A0AAV3IZ15_ENTAV</name>
<protein>
    <recommendedName>
        <fullName evidence="4">HTH cro/C1-type domain-containing protein</fullName>
    </recommendedName>
</protein>
<gene>
    <name evidence="6" type="ORF">I570_02881</name>
    <name evidence="5" type="ORF">OMU_03050</name>
</gene>
<dbReference type="InterPro" id="IPR010982">
    <property type="entry name" value="Lambda_DNA-bd_dom_sf"/>
</dbReference>
<keyword evidence="7" id="KW-1185">Reference proteome</keyword>